<dbReference type="EMBL" id="KY464836">
    <property type="protein sequence ID" value="AQT27799.1"/>
    <property type="molecule type" value="Genomic_DNA"/>
</dbReference>
<organism evidence="1 2">
    <name type="scientific">Ralstonia phage RS-PI-1</name>
    <dbReference type="NCBI Taxonomy" id="1958965"/>
    <lineage>
        <taxon>Viruses</taxon>
        <taxon>Duplodnaviria</taxon>
        <taxon>Heunggongvirae</taxon>
        <taxon>Uroviricota</taxon>
        <taxon>Caudoviricetes</taxon>
        <taxon>Autographivirales</taxon>
        <taxon>Autonotataviridae</taxon>
        <taxon>Ampunavirus</taxon>
        <taxon>Ampunavirus RSPI1</taxon>
    </lineage>
</organism>
<protein>
    <submittedName>
        <fullName evidence="1">Uncharacterized protein</fullName>
    </submittedName>
</protein>
<dbReference type="Proteomes" id="UP000224348">
    <property type="component" value="Segment"/>
</dbReference>
<accession>A0A1S6L1D9</accession>
<reference evidence="1 2" key="1">
    <citation type="submission" date="2017-01" db="EMBL/GenBank/DDBJ databases">
        <title>Isolation and complete genomic analysis of a novel lytic bacteriophage infecting the Ralstonia solanacearum.</title>
        <authorList>
            <person name="Su J."/>
            <person name="Sun H."/>
            <person name="Liu J."/>
            <person name="Guo Z."/>
            <person name="Fan G."/>
            <person name="Gu G."/>
            <person name="Wang G."/>
        </authorList>
    </citation>
    <scope>NUCLEOTIDE SEQUENCE [LARGE SCALE GENOMIC DNA]</scope>
</reference>
<dbReference type="RefSeq" id="YP_009789776.1">
    <property type="nucleotide sequence ID" value="NC_047816.1"/>
</dbReference>
<proteinExistence type="predicted"/>
<evidence type="ECO:0000313" key="1">
    <source>
        <dbReference type="EMBL" id="AQT27799.1"/>
    </source>
</evidence>
<dbReference type="KEGG" id="vg:54979923"/>
<evidence type="ECO:0000313" key="2">
    <source>
        <dbReference type="Proteomes" id="UP000224348"/>
    </source>
</evidence>
<keyword evidence="2" id="KW-1185">Reference proteome</keyword>
<sequence length="43" mass="4831">MIHVTKQAVYAPYGSKLVPELVVTRVEVFGFTVYRAKLEGYVA</sequence>
<dbReference type="GeneID" id="54979923"/>
<name>A0A1S6L1D9_9CAUD</name>